<evidence type="ECO:0000313" key="1">
    <source>
        <dbReference type="EMBL" id="SDG93288.1"/>
    </source>
</evidence>
<dbReference type="EMBL" id="FNDK01000001">
    <property type="protein sequence ID" value="SDG93288.1"/>
    <property type="molecule type" value="Genomic_DNA"/>
</dbReference>
<accession>A0A1G7Y9Y2</accession>
<dbReference type="AlphaFoldDB" id="A0A1G7Y9Y2"/>
<evidence type="ECO:0000313" key="2">
    <source>
        <dbReference type="Proteomes" id="UP000199163"/>
    </source>
</evidence>
<sequence length="103" mass="12105">MKNKNHMVYYQKHKIRIFRQQENADCPLVVGTLKSQRGVAAMGQVMQTFKRKDAEKRISVLRIEIDYELVSLHDAMLAQDAEAMKQTKARLEKLRQEFIRLEA</sequence>
<organism evidence="1 2">
    <name type="scientific">Alteribacillus persepolensis</name>
    <dbReference type="NCBI Taxonomy" id="568899"/>
    <lineage>
        <taxon>Bacteria</taxon>
        <taxon>Bacillati</taxon>
        <taxon>Bacillota</taxon>
        <taxon>Bacilli</taxon>
        <taxon>Bacillales</taxon>
        <taxon>Bacillaceae</taxon>
        <taxon>Alteribacillus</taxon>
    </lineage>
</organism>
<dbReference type="STRING" id="568899.SAMN05192534_10155"/>
<gene>
    <name evidence="1" type="ORF">SAMN05192534_10155</name>
</gene>
<protein>
    <submittedName>
        <fullName evidence="1">Uncharacterized protein</fullName>
    </submittedName>
</protein>
<name>A0A1G7Y9Y2_9BACI</name>
<proteinExistence type="predicted"/>
<keyword evidence="2" id="KW-1185">Reference proteome</keyword>
<reference evidence="1 2" key="1">
    <citation type="submission" date="2016-10" db="EMBL/GenBank/DDBJ databases">
        <authorList>
            <person name="de Groot N.N."/>
        </authorList>
    </citation>
    <scope>NUCLEOTIDE SEQUENCE [LARGE SCALE GENOMIC DNA]</scope>
    <source>
        <strain evidence="1 2">DSM 21632</strain>
    </source>
</reference>
<dbReference type="Proteomes" id="UP000199163">
    <property type="component" value="Unassembled WGS sequence"/>
</dbReference>